<feature type="active site" evidence="5">
    <location>
        <position position="282"/>
    </location>
</feature>
<accession>A0A8J2XNL7</accession>
<reference evidence="10" key="1">
    <citation type="journal article" date="2019" name="Int. J. Syst. Evol. Microbiol.">
        <title>The Global Catalogue of Microorganisms (GCM) 10K type strain sequencing project: providing services to taxonomists for standard genome sequencing and annotation.</title>
        <authorList>
            <consortium name="The Broad Institute Genomics Platform"/>
            <consortium name="The Broad Institute Genome Sequencing Center for Infectious Disease"/>
            <person name="Wu L."/>
            <person name="Ma J."/>
        </authorList>
    </citation>
    <scope>NUCLEOTIDE SEQUENCE [LARGE SCALE GENOMIC DNA]</scope>
    <source>
        <strain evidence="10">CGMCC 1.10130</strain>
    </source>
</reference>
<keyword evidence="1 5" id="KW-0056">Arginine metabolism</keyword>
<name>A0A8J2XNL7_9GAMM</name>
<dbReference type="SUPFAM" id="SSF53187">
    <property type="entry name" value="Zn-dependent exopeptidases"/>
    <property type="match status" value="1"/>
</dbReference>
<evidence type="ECO:0000313" key="10">
    <source>
        <dbReference type="Proteomes" id="UP000619743"/>
    </source>
</evidence>
<evidence type="ECO:0000256" key="5">
    <source>
        <dbReference type="HAMAP-Rule" id="MF_00767"/>
    </source>
</evidence>
<comment type="function">
    <text evidence="5">Transforms N(2)-succinylglutamate into succinate and glutamate.</text>
</comment>
<evidence type="ECO:0000256" key="2">
    <source>
        <dbReference type="ARBA" id="ARBA00022723"/>
    </source>
</evidence>
<evidence type="ECO:0000259" key="7">
    <source>
        <dbReference type="Pfam" id="PF04952"/>
    </source>
</evidence>
<evidence type="ECO:0000259" key="8">
    <source>
        <dbReference type="Pfam" id="PF24827"/>
    </source>
</evidence>
<dbReference type="Pfam" id="PF24827">
    <property type="entry name" value="AstE_AspA_cat"/>
    <property type="match status" value="1"/>
</dbReference>
<dbReference type="GO" id="GO:0009017">
    <property type="term" value="F:succinylglutamate desuccinylase activity"/>
    <property type="evidence" value="ECO:0007669"/>
    <property type="project" value="UniProtKB-UniRule"/>
</dbReference>
<dbReference type="Gene3D" id="3.40.630.10">
    <property type="entry name" value="Zn peptidases"/>
    <property type="match status" value="1"/>
</dbReference>
<comment type="cofactor">
    <cofactor evidence="5">
        <name>Zn(2+)</name>
        <dbReference type="ChEBI" id="CHEBI:29105"/>
    </cofactor>
    <text evidence="5">Binds 1 zinc ion per subunit.</text>
</comment>
<dbReference type="GO" id="GO:0019544">
    <property type="term" value="P:L-arginine catabolic process to L-glutamate"/>
    <property type="evidence" value="ECO:0007669"/>
    <property type="project" value="UniProtKB-UniRule"/>
</dbReference>
<dbReference type="InterPro" id="IPR050178">
    <property type="entry name" value="AspA/AstE_fam"/>
</dbReference>
<keyword evidence="10" id="KW-1185">Reference proteome</keyword>
<dbReference type="PANTHER" id="PTHR15162">
    <property type="entry name" value="ASPARTOACYLASE"/>
    <property type="match status" value="1"/>
</dbReference>
<feature type="domain" description="Succinylglutamate desuccinylase/Aspartoacylase catalytic" evidence="8">
    <location>
        <begin position="114"/>
        <end position="302"/>
    </location>
</feature>
<sequence length="402" mass="45668">MSSGLKALASEFYLSFGRYIKNSNHLSRSRTYRDFVVTLIWLDKAIEQRRSSIGYLWKEEEQIMKAFDLLEATLGHEMTPGESWQDDINLWQWLDEGVLLVEPARSADSRNCDRAIVLSCGIHGNETAPIELLVAMIKQLSQVPRRLQSRVLFILGNPKAVAQGSRFIDENLNRLFSPQQKQLQPANPEQRRAAELMWMVDQFFSLSAPHQRRVHYDLHTAIRDSEHPFFAVYPYSEEGFSLSAVARLQAADVDTVLLSHAPATTFSHYSHAYHQAEAFTIELGKVKPFGDNDMSKLEPLKQLLEQMLFGQWPTPALNEQTIKLFGVTRAIHRQQQDFSLCFADDLANFSRFKKGQQLAQDGNVVIVAEHDGEAIVFPNRNVAVGQRALLTVIQSDPSILKD</sequence>
<feature type="binding site" evidence="5">
    <location>
        <position position="123"/>
    </location>
    <ligand>
        <name>Zn(2+)</name>
        <dbReference type="ChEBI" id="CHEBI:29105"/>
    </ligand>
</feature>
<feature type="domain" description="AstE/AspA barrel-sandwich hybrid" evidence="7">
    <location>
        <begin position="321"/>
        <end position="394"/>
    </location>
</feature>
<dbReference type="PANTHER" id="PTHR15162:SF7">
    <property type="entry name" value="SUCCINYLGLUTAMATE DESUCCINYLASE"/>
    <property type="match status" value="1"/>
</dbReference>
<dbReference type="GO" id="GO:0008270">
    <property type="term" value="F:zinc ion binding"/>
    <property type="evidence" value="ECO:0007669"/>
    <property type="project" value="UniProtKB-UniRule"/>
</dbReference>
<evidence type="ECO:0000256" key="4">
    <source>
        <dbReference type="ARBA" id="ARBA00022833"/>
    </source>
</evidence>
<comment type="catalytic activity">
    <reaction evidence="5">
        <text>N-succinyl-L-glutamate + H2O = L-glutamate + succinate</text>
        <dbReference type="Rhea" id="RHEA:15169"/>
        <dbReference type="ChEBI" id="CHEBI:15377"/>
        <dbReference type="ChEBI" id="CHEBI:29985"/>
        <dbReference type="ChEBI" id="CHEBI:30031"/>
        <dbReference type="ChEBI" id="CHEBI:58763"/>
        <dbReference type="EC" id="3.5.1.96"/>
    </reaction>
</comment>
<dbReference type="GO" id="GO:0019545">
    <property type="term" value="P:L-arginine catabolic process to succinate"/>
    <property type="evidence" value="ECO:0007669"/>
    <property type="project" value="UniProtKB-UniRule"/>
</dbReference>
<dbReference type="NCBIfam" id="NF003706">
    <property type="entry name" value="PRK05324.1"/>
    <property type="match status" value="1"/>
</dbReference>
<gene>
    <name evidence="5 9" type="primary">astE</name>
    <name evidence="9" type="ORF">GCM10011369_13690</name>
</gene>
<dbReference type="InterPro" id="IPR007036">
    <property type="entry name" value="Aste_AspA_hybrid_dom"/>
</dbReference>
<evidence type="ECO:0000256" key="3">
    <source>
        <dbReference type="ARBA" id="ARBA00022801"/>
    </source>
</evidence>
<feature type="binding site" evidence="5">
    <location>
        <position position="219"/>
    </location>
    <ligand>
        <name>Zn(2+)</name>
        <dbReference type="ChEBI" id="CHEBI:29105"/>
    </ligand>
</feature>
<dbReference type="InterPro" id="IPR016681">
    <property type="entry name" value="SuccinylGlu_desuccinylase"/>
</dbReference>
<keyword evidence="4 5" id="KW-0862">Zinc</keyword>
<dbReference type="Proteomes" id="UP000619743">
    <property type="component" value="Unassembled WGS sequence"/>
</dbReference>
<comment type="caution">
    <text evidence="9">The sequence shown here is derived from an EMBL/GenBank/DDBJ whole genome shotgun (WGS) entry which is preliminary data.</text>
</comment>
<organism evidence="9 10">
    <name type="scientific">Neiella marina</name>
    <dbReference type="NCBI Taxonomy" id="508461"/>
    <lineage>
        <taxon>Bacteria</taxon>
        <taxon>Pseudomonadati</taxon>
        <taxon>Pseudomonadota</taxon>
        <taxon>Gammaproteobacteria</taxon>
        <taxon>Alteromonadales</taxon>
        <taxon>Echinimonadaceae</taxon>
        <taxon>Neiella</taxon>
    </lineage>
</organism>
<dbReference type="AlphaFoldDB" id="A0A8J2XNL7"/>
<dbReference type="HAMAP" id="MF_00767">
    <property type="entry name" value="Arg_catab_AstE"/>
    <property type="match status" value="1"/>
</dbReference>
<evidence type="ECO:0000256" key="6">
    <source>
        <dbReference type="NCBIfam" id="TIGR03242"/>
    </source>
</evidence>
<comment type="similarity">
    <text evidence="5">Belongs to the AspA/AstE family. Succinylglutamate desuccinylase subfamily.</text>
</comment>
<keyword evidence="2 5" id="KW-0479">Metal-binding</keyword>
<comment type="pathway">
    <text evidence="5">Amino-acid degradation; L-arginine degradation via AST pathway; L-glutamate and succinate from L-arginine: step 5/5.</text>
</comment>
<dbReference type="EMBL" id="BMDX01000005">
    <property type="protein sequence ID" value="GGA73219.1"/>
    <property type="molecule type" value="Genomic_DNA"/>
</dbReference>
<protein>
    <recommendedName>
        <fullName evidence="5 6">Succinylglutamate desuccinylase</fullName>
        <ecNumber evidence="5 6">3.5.1.96</ecNumber>
    </recommendedName>
</protein>
<feature type="binding site" evidence="5">
    <location>
        <position position="126"/>
    </location>
    <ligand>
        <name>Zn(2+)</name>
        <dbReference type="ChEBI" id="CHEBI:29105"/>
    </ligand>
</feature>
<dbReference type="NCBIfam" id="TIGR03242">
    <property type="entry name" value="arg_catab_astE"/>
    <property type="match status" value="1"/>
</dbReference>
<dbReference type="InterPro" id="IPR055438">
    <property type="entry name" value="AstE_AspA_cat"/>
</dbReference>
<dbReference type="GO" id="GO:0016788">
    <property type="term" value="F:hydrolase activity, acting on ester bonds"/>
    <property type="evidence" value="ECO:0007669"/>
    <property type="project" value="UniProtKB-UniRule"/>
</dbReference>
<evidence type="ECO:0000256" key="1">
    <source>
        <dbReference type="ARBA" id="ARBA00022503"/>
    </source>
</evidence>
<proteinExistence type="inferred from homology"/>
<dbReference type="Pfam" id="PF04952">
    <property type="entry name" value="AstE_AspA_hybrid"/>
    <property type="match status" value="1"/>
</dbReference>
<evidence type="ECO:0000313" key="9">
    <source>
        <dbReference type="EMBL" id="GGA73219.1"/>
    </source>
</evidence>
<dbReference type="UniPathway" id="UPA00185">
    <property type="reaction ID" value="UER00283"/>
</dbReference>
<dbReference type="EC" id="3.5.1.96" evidence="5 6"/>
<dbReference type="CDD" id="cd03855">
    <property type="entry name" value="M14_ASTE"/>
    <property type="match status" value="1"/>
</dbReference>
<keyword evidence="3 5" id="KW-0378">Hydrolase</keyword>